<name>A0A376BZ08_9FLAO</name>
<accession>A0A376BZ08</accession>
<dbReference type="GO" id="GO:0016813">
    <property type="term" value="F:hydrolase activity, acting on carbon-nitrogen (but not peptide) bonds, in linear amidines"/>
    <property type="evidence" value="ECO:0007669"/>
    <property type="project" value="UniProtKB-ARBA"/>
</dbReference>
<dbReference type="InterPro" id="IPR006035">
    <property type="entry name" value="Ureohydrolase"/>
</dbReference>
<dbReference type="Proteomes" id="UP000255515">
    <property type="component" value="Unassembled WGS sequence"/>
</dbReference>
<proteinExistence type="predicted"/>
<evidence type="ECO:0000313" key="2">
    <source>
        <dbReference type="Proteomes" id="UP000255515"/>
    </source>
</evidence>
<dbReference type="EMBL" id="UFTJ01000001">
    <property type="protein sequence ID" value="SSZ46856.1"/>
    <property type="molecule type" value="Genomic_DNA"/>
</dbReference>
<dbReference type="Gene3D" id="3.40.800.10">
    <property type="entry name" value="Ureohydrolase domain"/>
    <property type="match status" value="1"/>
</dbReference>
<dbReference type="GO" id="GO:0046872">
    <property type="term" value="F:metal ion binding"/>
    <property type="evidence" value="ECO:0007669"/>
    <property type="project" value="InterPro"/>
</dbReference>
<sequence length="357" mass="40977">MNISDVFSPFQKPDVKEWQLGAHLRKSLNHGQVIILTCSDYRGVNMERTVDFSMLRNELYQLASIEAQFAFYDLGDLISGNTLQDTHYILQEVLLFLFQRNCKVIVVGGGSDLSYALFSAVNSFKKSVRYAHFCAGLDIHSEQLEQDLDATNFLAKIFDNSSFHVKDFSLLGYQRHLTSPFTLNYLKEVNFDTLRLSEILSASYIVEPRLRFADLVTMDANVLETMREPIAFHSQVNGLNRREICSCMQSIGLGVNLSAVGLFNFDFSSSWQNTSLLAQMIWYLMEGMSIAQTRPRVPNVETYFVMINEENFVFKKDVFTDQWYFGASEYLENCLPCSYQDYLQAKNGSIHPRLLKQ</sequence>
<dbReference type="RefSeq" id="WP_002686766.1">
    <property type="nucleotide sequence ID" value="NZ_UFTJ01000001.1"/>
</dbReference>
<organism evidence="1 2">
    <name type="scientific">Bergeyella zoohelcum</name>
    <dbReference type="NCBI Taxonomy" id="1015"/>
    <lineage>
        <taxon>Bacteria</taxon>
        <taxon>Pseudomonadati</taxon>
        <taxon>Bacteroidota</taxon>
        <taxon>Flavobacteriia</taxon>
        <taxon>Flavobacteriales</taxon>
        <taxon>Weeksellaceae</taxon>
        <taxon>Bergeyella</taxon>
    </lineage>
</organism>
<dbReference type="SUPFAM" id="SSF52768">
    <property type="entry name" value="Arginase/deacetylase"/>
    <property type="match status" value="1"/>
</dbReference>
<dbReference type="Pfam" id="PF00491">
    <property type="entry name" value="Arginase"/>
    <property type="match status" value="1"/>
</dbReference>
<evidence type="ECO:0000313" key="1">
    <source>
        <dbReference type="EMBL" id="SSZ46856.1"/>
    </source>
</evidence>
<dbReference type="AlphaFoldDB" id="A0A376BZ08"/>
<protein>
    <submittedName>
        <fullName evidence="1">Formimidoylglutamase</fullName>
    </submittedName>
</protein>
<reference evidence="1 2" key="1">
    <citation type="submission" date="2018-06" db="EMBL/GenBank/DDBJ databases">
        <authorList>
            <consortium name="Pathogen Informatics"/>
            <person name="Doyle S."/>
        </authorList>
    </citation>
    <scope>NUCLEOTIDE SEQUENCE [LARGE SCALE GENOMIC DNA]</scope>
    <source>
        <strain evidence="1 2">NCTC11661</strain>
    </source>
</reference>
<gene>
    <name evidence="1" type="ORF">NCTC11661_00513</name>
</gene>
<dbReference type="InterPro" id="IPR023696">
    <property type="entry name" value="Ureohydrolase_dom_sf"/>
</dbReference>